<evidence type="ECO:0000256" key="7">
    <source>
        <dbReference type="SAM" id="SignalP"/>
    </source>
</evidence>
<proteinExistence type="inferred from homology"/>
<reference evidence="8 9" key="1">
    <citation type="submission" date="2017-08" db="EMBL/GenBank/DDBJ databases">
        <title>Complete genome of Colwellia sp. NB097-1, a psychrophile bacterium ioslated from Bering Sea.</title>
        <authorList>
            <person name="Chen X."/>
        </authorList>
    </citation>
    <scope>NUCLEOTIDE SEQUENCE [LARGE SCALE GENOMIC DNA]</scope>
    <source>
        <strain evidence="8 9">NB097-1</strain>
    </source>
</reference>
<organism evidence="8 9">
    <name type="scientific">Cognaticolwellia beringensis</name>
    <dbReference type="NCBI Taxonomy" id="1967665"/>
    <lineage>
        <taxon>Bacteria</taxon>
        <taxon>Pseudomonadati</taxon>
        <taxon>Pseudomonadota</taxon>
        <taxon>Gammaproteobacteria</taxon>
        <taxon>Alteromonadales</taxon>
        <taxon>Colwelliaceae</taxon>
        <taxon>Cognaticolwellia</taxon>
    </lineage>
</organism>
<keyword evidence="4" id="KW-0472">Membrane</keyword>
<evidence type="ECO:0000256" key="6">
    <source>
        <dbReference type="ARBA" id="ARBA00023288"/>
    </source>
</evidence>
<keyword evidence="6" id="KW-0449">Lipoprotein</keyword>
<dbReference type="Pfam" id="PF08085">
    <property type="entry name" value="Entericidin"/>
    <property type="match status" value="1"/>
</dbReference>
<dbReference type="EMBL" id="CP020465">
    <property type="protein sequence ID" value="ASP47769.1"/>
    <property type="molecule type" value="Genomic_DNA"/>
</dbReference>
<evidence type="ECO:0000256" key="1">
    <source>
        <dbReference type="ARBA" id="ARBA00010296"/>
    </source>
</evidence>
<dbReference type="GO" id="GO:0016020">
    <property type="term" value="C:membrane"/>
    <property type="evidence" value="ECO:0007669"/>
    <property type="project" value="InterPro"/>
</dbReference>
<sequence length="49" mass="4957">MKAKTYYANIKSIITVLLLSIALGACATIEGAGKDIESAGEAVQDAADG</sequence>
<name>A0A222G7C8_9GAMM</name>
<comment type="similarity">
    <text evidence="1">Belongs to the EcnA/EcnB lipoprotein family.</text>
</comment>
<dbReference type="SUPFAM" id="SSF55594">
    <property type="entry name" value="HPr-like"/>
    <property type="match status" value="1"/>
</dbReference>
<gene>
    <name evidence="8" type="ORF">B5D82_08390</name>
</gene>
<dbReference type="InterPro" id="IPR012556">
    <property type="entry name" value="Entericidin"/>
</dbReference>
<evidence type="ECO:0000313" key="8">
    <source>
        <dbReference type="EMBL" id="ASP47769.1"/>
    </source>
</evidence>
<evidence type="ECO:0000256" key="4">
    <source>
        <dbReference type="ARBA" id="ARBA00023136"/>
    </source>
</evidence>
<dbReference type="PROSITE" id="PS51257">
    <property type="entry name" value="PROKAR_LIPOPROTEIN"/>
    <property type="match status" value="1"/>
</dbReference>
<dbReference type="GO" id="GO:0009636">
    <property type="term" value="P:response to toxic substance"/>
    <property type="evidence" value="ECO:0007669"/>
    <property type="project" value="InterPro"/>
</dbReference>
<dbReference type="KEGG" id="cber:B5D82_08390"/>
<dbReference type="RefSeq" id="WP_081150722.1">
    <property type="nucleotide sequence ID" value="NZ_CP020465.1"/>
</dbReference>
<dbReference type="AlphaFoldDB" id="A0A222G7C8"/>
<dbReference type="Proteomes" id="UP000202259">
    <property type="component" value="Chromosome"/>
</dbReference>
<keyword evidence="2" id="KW-1003">Cell membrane</keyword>
<keyword evidence="3 7" id="KW-0732">Signal</keyword>
<dbReference type="OrthoDB" id="9181810at2"/>
<evidence type="ECO:0000256" key="5">
    <source>
        <dbReference type="ARBA" id="ARBA00023139"/>
    </source>
</evidence>
<accession>A0A222G7C8</accession>
<keyword evidence="5" id="KW-0564">Palmitate</keyword>
<evidence type="ECO:0000256" key="3">
    <source>
        <dbReference type="ARBA" id="ARBA00022729"/>
    </source>
</evidence>
<evidence type="ECO:0000313" key="9">
    <source>
        <dbReference type="Proteomes" id="UP000202259"/>
    </source>
</evidence>
<evidence type="ECO:0000256" key="2">
    <source>
        <dbReference type="ARBA" id="ARBA00022475"/>
    </source>
</evidence>
<protein>
    <submittedName>
        <fullName evidence="8">Entericidin, EcnA/B family</fullName>
    </submittedName>
</protein>
<dbReference type="InterPro" id="IPR035895">
    <property type="entry name" value="HPr-like_sf"/>
</dbReference>
<feature type="signal peptide" evidence="7">
    <location>
        <begin position="1"/>
        <end position="27"/>
    </location>
</feature>
<keyword evidence="9" id="KW-1185">Reference proteome</keyword>
<feature type="chain" id="PRO_5013166369" evidence="7">
    <location>
        <begin position="28"/>
        <end position="49"/>
    </location>
</feature>